<dbReference type="PANTHER" id="PTHR46579:SF1">
    <property type="entry name" value="F5_8 TYPE C DOMAIN-CONTAINING PROTEIN"/>
    <property type="match status" value="1"/>
</dbReference>
<feature type="compositionally biased region" description="Low complexity" evidence="1">
    <location>
        <begin position="164"/>
        <end position="179"/>
    </location>
</feature>
<dbReference type="Pfam" id="PF06869">
    <property type="entry name" value="DUF1258"/>
    <property type="match status" value="1"/>
</dbReference>
<evidence type="ECO:0000313" key="6">
    <source>
        <dbReference type="Proteomes" id="UP000663873"/>
    </source>
</evidence>
<proteinExistence type="predicted"/>
<comment type="caution">
    <text evidence="3">The sequence shown here is derived from an EMBL/GenBank/DDBJ whole genome shotgun (WGS) entry which is preliminary data.</text>
</comment>
<organism evidence="3 5">
    <name type="scientific">Rotaria socialis</name>
    <dbReference type="NCBI Taxonomy" id="392032"/>
    <lineage>
        <taxon>Eukaryota</taxon>
        <taxon>Metazoa</taxon>
        <taxon>Spiralia</taxon>
        <taxon>Gnathifera</taxon>
        <taxon>Rotifera</taxon>
        <taxon>Eurotatoria</taxon>
        <taxon>Bdelloidea</taxon>
        <taxon>Philodinida</taxon>
        <taxon>Philodinidae</taxon>
        <taxon>Rotaria</taxon>
    </lineage>
</organism>
<dbReference type="EMBL" id="CAJOBP010004230">
    <property type="protein sequence ID" value="CAF4433746.1"/>
    <property type="molecule type" value="Genomic_DNA"/>
</dbReference>
<accession>A0A820UIP9</accession>
<dbReference type="InterPro" id="IPR009667">
    <property type="entry name" value="DUF1258"/>
</dbReference>
<dbReference type="EMBL" id="CAJOBO010003249">
    <property type="protein sequence ID" value="CAF4485952.1"/>
    <property type="molecule type" value="Genomic_DNA"/>
</dbReference>
<dbReference type="PANTHER" id="PTHR46579">
    <property type="entry name" value="F5/8 TYPE C DOMAIN-CONTAINING PROTEIN-RELATED"/>
    <property type="match status" value="1"/>
</dbReference>
<evidence type="ECO:0000313" key="4">
    <source>
        <dbReference type="EMBL" id="CAF4831386.1"/>
    </source>
</evidence>
<sequence>VPTPNSTHDDFQRIFRNDVVRIVETSNIHRHSANCYKYSKANPGGLKTCRMRVPRALVENSHIDVSTGQITMRRSHPWINNFNEWLISACRCNMDIKFIWTGSDAKALVYYPMSSFFNENRRSPMVLRKTDGIFHMYKKCFYSRRVIYRRKRRLQKIDYDRNYSTSSSASSSSSSSSSDSGHETYDVNQYGQNAQSIASDIMTASNKEISAYENYHDDEYDNINILNDLQENALQQSPPLYDGCRFSTIKTVKMLMDFLISRVSLDKSNIINLMKLIKMILPVPNALPISWKSIMKLFGKVNLSSVTFKCSKCLNECGKTAFNTKNCTNDRCALYKRTLKTNEIVEIVNLDVRTQLKSIITRNINLIKQNYNLFPPSDITSASFYKSTTSNTNSNTITIVLHTDGAPLVRSAKLCIWPCFGSIVELPPPVREYQTNIILLALWSSKTKPDVNVFLKQTIDDIEYLITNGTTFYINNVEYNFVVRTQFFLADLPAKALFLKTTSFNGYYACNYCMTKGFWNGTSVIYPYNKNDLQLRTHREFIAAAKEAEEKTTEKRLANVQGVKGLSYLLRIFSYPIQIVLDYMHLVCLGHVSSIIKRWCKIIDKVDLLKIDNMLHSAKYPHNVHVTYTESIMAVEFWKAKHSRLFVLYLGVPIGISCLPILNASHWVVYCLLIKLLHTPQSGEDVNFAEKLIHLYCRTIVDVYDESLELYSLHAHLHLPSQVRLHGGLSTSSAFTFESCIKYLKSKVHGTKHLASQIAYWYDVETMVKTTQIEIAVPCGINKINIQNEQMNDYRHTLMNLIRTHGQDLDNIIFYKRYKQLFITFHTVLYDRPYKCRSYIVSYVTNSDGNDILSYGNIIIFYQYMNQFFAFIQKYYLLRKKLSHSIELPVEVCNKLDEMYPLLALSNDYDIIPVLTFRHKCIMIQFEDVYCLSELRIDFEHD</sequence>
<dbReference type="Proteomes" id="UP000663851">
    <property type="component" value="Unassembled WGS sequence"/>
</dbReference>
<dbReference type="Proteomes" id="UP000663873">
    <property type="component" value="Unassembled WGS sequence"/>
</dbReference>
<dbReference type="EMBL" id="CAJOBR010005902">
    <property type="protein sequence ID" value="CAF4831386.1"/>
    <property type="molecule type" value="Genomic_DNA"/>
</dbReference>
<evidence type="ECO:0000313" key="2">
    <source>
        <dbReference type="EMBL" id="CAF4433746.1"/>
    </source>
</evidence>
<dbReference type="Proteomes" id="UP000663848">
    <property type="component" value="Unassembled WGS sequence"/>
</dbReference>
<evidence type="ECO:0000313" key="5">
    <source>
        <dbReference type="Proteomes" id="UP000663851"/>
    </source>
</evidence>
<protein>
    <submittedName>
        <fullName evidence="3">Uncharacterized protein</fullName>
    </submittedName>
</protein>
<evidence type="ECO:0000313" key="3">
    <source>
        <dbReference type="EMBL" id="CAF4485952.1"/>
    </source>
</evidence>
<name>A0A820UIP9_9BILA</name>
<keyword evidence="6" id="KW-1185">Reference proteome</keyword>
<gene>
    <name evidence="3" type="ORF">HFQ381_LOCUS26647</name>
    <name evidence="4" type="ORF">QYT958_LOCUS25755</name>
    <name evidence="2" type="ORF">UJA718_LOCUS21536</name>
</gene>
<reference evidence="3" key="1">
    <citation type="submission" date="2021-02" db="EMBL/GenBank/DDBJ databases">
        <authorList>
            <person name="Nowell W R."/>
        </authorList>
    </citation>
    <scope>NUCLEOTIDE SEQUENCE</scope>
</reference>
<evidence type="ECO:0000256" key="1">
    <source>
        <dbReference type="SAM" id="MobiDB-lite"/>
    </source>
</evidence>
<dbReference type="AlphaFoldDB" id="A0A820UIP9"/>
<feature type="non-terminal residue" evidence="3">
    <location>
        <position position="1"/>
    </location>
</feature>
<feature type="region of interest" description="Disordered" evidence="1">
    <location>
        <begin position="163"/>
        <end position="185"/>
    </location>
</feature>